<keyword evidence="4" id="KW-1185">Reference proteome</keyword>
<sequence>MPDQMTNVLLTTLFYFFRALEIFLILYIILSWLPIKPNNPIVQMIRSLVEPLLTPVRKLIKTSVFGGRTSMLDFSPIVVFVILAFFQRFILSIMN</sequence>
<keyword evidence="2" id="KW-0472">Membrane</keyword>
<gene>
    <name evidence="3" type="ORF">EDC19_0521</name>
</gene>
<feature type="transmembrane region" description="Helical" evidence="2">
    <location>
        <begin position="74"/>
        <end position="91"/>
    </location>
</feature>
<dbReference type="PANTHER" id="PTHR33219:SF14">
    <property type="entry name" value="PROTEIN COFACTOR ASSEMBLY OF COMPLEX C SUBUNIT B CCB3, CHLOROPLASTIC-RELATED"/>
    <property type="match status" value="1"/>
</dbReference>
<evidence type="ECO:0000313" key="3">
    <source>
        <dbReference type="EMBL" id="TCK98104.1"/>
    </source>
</evidence>
<dbReference type="AlphaFoldDB" id="A0A4R1N274"/>
<name>A0A4R1N274_9FIRM</name>
<dbReference type="OrthoDB" id="283553at2"/>
<reference evidence="3 4" key="1">
    <citation type="submission" date="2019-03" db="EMBL/GenBank/DDBJ databases">
        <title>Genomic Encyclopedia of Type Strains, Phase IV (KMG-IV): sequencing the most valuable type-strain genomes for metagenomic binning, comparative biology and taxonomic classification.</title>
        <authorList>
            <person name="Goeker M."/>
        </authorList>
    </citation>
    <scope>NUCLEOTIDE SEQUENCE [LARGE SCALE GENOMIC DNA]</scope>
    <source>
        <strain evidence="3 4">DSM 24176</strain>
    </source>
</reference>
<accession>A0A4R1N274</accession>
<dbReference type="EMBL" id="SMGQ01000011">
    <property type="protein sequence ID" value="TCK98104.1"/>
    <property type="molecule type" value="Genomic_DNA"/>
</dbReference>
<dbReference type="Proteomes" id="UP000294545">
    <property type="component" value="Unassembled WGS sequence"/>
</dbReference>
<proteinExistence type="inferred from homology"/>
<dbReference type="InterPro" id="IPR003425">
    <property type="entry name" value="CCB3/YggT"/>
</dbReference>
<comment type="similarity">
    <text evidence="1">Belongs to the YggT family.</text>
</comment>
<dbReference type="Pfam" id="PF02325">
    <property type="entry name" value="CCB3_YggT"/>
    <property type="match status" value="1"/>
</dbReference>
<evidence type="ECO:0000256" key="1">
    <source>
        <dbReference type="ARBA" id="ARBA00010894"/>
    </source>
</evidence>
<dbReference type="PANTHER" id="PTHR33219">
    <property type="entry name" value="YLMG HOMOLOG PROTEIN 2, CHLOROPLASTIC"/>
    <property type="match status" value="1"/>
</dbReference>
<dbReference type="GO" id="GO:0016020">
    <property type="term" value="C:membrane"/>
    <property type="evidence" value="ECO:0007669"/>
    <property type="project" value="InterPro"/>
</dbReference>
<keyword evidence="2" id="KW-0812">Transmembrane</keyword>
<evidence type="ECO:0000256" key="2">
    <source>
        <dbReference type="SAM" id="Phobius"/>
    </source>
</evidence>
<evidence type="ECO:0000313" key="4">
    <source>
        <dbReference type="Proteomes" id="UP000294545"/>
    </source>
</evidence>
<keyword evidence="2" id="KW-1133">Transmembrane helix</keyword>
<organism evidence="3 4">
    <name type="scientific">Natranaerovirga hydrolytica</name>
    <dbReference type="NCBI Taxonomy" id="680378"/>
    <lineage>
        <taxon>Bacteria</taxon>
        <taxon>Bacillati</taxon>
        <taxon>Bacillota</taxon>
        <taxon>Clostridia</taxon>
        <taxon>Lachnospirales</taxon>
        <taxon>Natranaerovirgaceae</taxon>
        <taxon>Natranaerovirga</taxon>
    </lineage>
</organism>
<protein>
    <submittedName>
        <fullName evidence="3">YggT family protein</fullName>
    </submittedName>
</protein>
<comment type="caution">
    <text evidence="3">The sequence shown here is derived from an EMBL/GenBank/DDBJ whole genome shotgun (WGS) entry which is preliminary data.</text>
</comment>
<dbReference type="RefSeq" id="WP_132280075.1">
    <property type="nucleotide sequence ID" value="NZ_SMGQ01000011.1"/>
</dbReference>
<feature type="transmembrane region" description="Helical" evidence="2">
    <location>
        <begin position="12"/>
        <end position="35"/>
    </location>
</feature>